<evidence type="ECO:0000256" key="1">
    <source>
        <dbReference type="SAM" id="MobiDB-lite"/>
    </source>
</evidence>
<dbReference type="AlphaFoldDB" id="A0AAD7MED7"/>
<dbReference type="Pfam" id="PF24864">
    <property type="entry name" value="DUF7730"/>
    <property type="match status" value="1"/>
</dbReference>
<keyword evidence="2" id="KW-0812">Transmembrane</keyword>
<proteinExistence type="predicted"/>
<feature type="transmembrane region" description="Helical" evidence="2">
    <location>
        <begin position="7"/>
        <end position="28"/>
    </location>
</feature>
<comment type="caution">
    <text evidence="4">The sequence shown here is derived from an EMBL/GenBank/DDBJ whole genome shotgun (WGS) entry which is preliminary data.</text>
</comment>
<protein>
    <recommendedName>
        <fullName evidence="3">DUF7730 domain-containing protein</fullName>
    </recommendedName>
</protein>
<gene>
    <name evidence="4" type="ORF">B0H16DRAFT_1743972</name>
</gene>
<sequence>MATLLEYAGLILILPVYILCACISPRLFQQDYQAPTRKPDRTRQADADTPGPTPRIEIGLQPLAEQPESSLFFQLPLELRRNIYRHALGGRVVRLTLEQIDLSPSGYHTGYHIVTVINSAYYEPVDDPDTTPNHLDVPADAIPTALLLSCHQVYLEALPILHRCNTFHIAIPQFERVVTTAFRREILPDIRSIYLCHTPHVPLWYDLPPYQFFSPWWNHVFALLNAMSLESLIFELEADRLLKHPSASNPHGVALDSVWGRGLLSLRGLRHFAIFTPRGLEPDTTGPHPPGFNDTLRERIQALIIGPDSHEFYKAFLAMSRRRGIKDMAAAMESASSGYQPWV</sequence>
<keyword evidence="2" id="KW-0472">Membrane</keyword>
<feature type="domain" description="DUF7730" evidence="3">
    <location>
        <begin position="65"/>
        <end position="236"/>
    </location>
</feature>
<dbReference type="InterPro" id="IPR056632">
    <property type="entry name" value="DUF7730"/>
</dbReference>
<evidence type="ECO:0000313" key="5">
    <source>
        <dbReference type="Proteomes" id="UP001215598"/>
    </source>
</evidence>
<dbReference type="Proteomes" id="UP001215598">
    <property type="component" value="Unassembled WGS sequence"/>
</dbReference>
<feature type="compositionally biased region" description="Basic and acidic residues" evidence="1">
    <location>
        <begin position="37"/>
        <end position="46"/>
    </location>
</feature>
<name>A0AAD7MED7_9AGAR</name>
<evidence type="ECO:0000313" key="4">
    <source>
        <dbReference type="EMBL" id="KAJ7712571.1"/>
    </source>
</evidence>
<feature type="region of interest" description="Disordered" evidence="1">
    <location>
        <begin position="34"/>
        <end position="57"/>
    </location>
</feature>
<dbReference type="PANTHER" id="PTHR38790">
    <property type="entry name" value="2EXR DOMAIN-CONTAINING PROTEIN-RELATED"/>
    <property type="match status" value="1"/>
</dbReference>
<evidence type="ECO:0000259" key="3">
    <source>
        <dbReference type="Pfam" id="PF24864"/>
    </source>
</evidence>
<accession>A0AAD7MED7</accession>
<keyword evidence="5" id="KW-1185">Reference proteome</keyword>
<dbReference type="EMBL" id="JARKIB010000362">
    <property type="protein sequence ID" value="KAJ7712571.1"/>
    <property type="molecule type" value="Genomic_DNA"/>
</dbReference>
<keyword evidence="2" id="KW-1133">Transmembrane helix</keyword>
<organism evidence="4 5">
    <name type="scientific">Mycena metata</name>
    <dbReference type="NCBI Taxonomy" id="1033252"/>
    <lineage>
        <taxon>Eukaryota</taxon>
        <taxon>Fungi</taxon>
        <taxon>Dikarya</taxon>
        <taxon>Basidiomycota</taxon>
        <taxon>Agaricomycotina</taxon>
        <taxon>Agaricomycetes</taxon>
        <taxon>Agaricomycetidae</taxon>
        <taxon>Agaricales</taxon>
        <taxon>Marasmiineae</taxon>
        <taxon>Mycenaceae</taxon>
        <taxon>Mycena</taxon>
    </lineage>
</organism>
<reference evidence="4" key="1">
    <citation type="submission" date="2023-03" db="EMBL/GenBank/DDBJ databases">
        <title>Massive genome expansion in bonnet fungi (Mycena s.s.) driven by repeated elements and novel gene families across ecological guilds.</title>
        <authorList>
            <consortium name="Lawrence Berkeley National Laboratory"/>
            <person name="Harder C.B."/>
            <person name="Miyauchi S."/>
            <person name="Viragh M."/>
            <person name="Kuo A."/>
            <person name="Thoen E."/>
            <person name="Andreopoulos B."/>
            <person name="Lu D."/>
            <person name="Skrede I."/>
            <person name="Drula E."/>
            <person name="Henrissat B."/>
            <person name="Morin E."/>
            <person name="Kohler A."/>
            <person name="Barry K."/>
            <person name="LaButti K."/>
            <person name="Morin E."/>
            <person name="Salamov A."/>
            <person name="Lipzen A."/>
            <person name="Mereny Z."/>
            <person name="Hegedus B."/>
            <person name="Baldrian P."/>
            <person name="Stursova M."/>
            <person name="Weitz H."/>
            <person name="Taylor A."/>
            <person name="Grigoriev I.V."/>
            <person name="Nagy L.G."/>
            <person name="Martin F."/>
            <person name="Kauserud H."/>
        </authorList>
    </citation>
    <scope>NUCLEOTIDE SEQUENCE</scope>
    <source>
        <strain evidence="4">CBHHK182m</strain>
    </source>
</reference>
<evidence type="ECO:0000256" key="2">
    <source>
        <dbReference type="SAM" id="Phobius"/>
    </source>
</evidence>